<reference evidence="2" key="1">
    <citation type="submission" date="2019-07" db="EMBL/GenBank/DDBJ databases">
        <authorList>
            <person name="Alioto T."/>
            <person name="Alioto T."/>
            <person name="Gomez Garrido J."/>
        </authorList>
    </citation>
    <scope>NUCLEOTIDE SEQUENCE</scope>
</reference>
<dbReference type="OMA" id="WCNIYAS"/>
<protein>
    <submittedName>
        <fullName evidence="2">PREDICTED: reverse mRNAase</fullName>
    </submittedName>
</protein>
<dbReference type="Proteomes" id="UP000327085">
    <property type="component" value="Chromosome 4"/>
</dbReference>
<dbReference type="AlphaFoldDB" id="A0A5E4G589"/>
<gene>
    <name evidence="2" type="ORF">ALMOND_2B030965</name>
    <name evidence="1" type="ORF">L3X38_026021</name>
</gene>
<dbReference type="EMBL" id="JAJFAZ020000004">
    <property type="protein sequence ID" value="KAI5335887.1"/>
    <property type="molecule type" value="Genomic_DNA"/>
</dbReference>
<evidence type="ECO:0000313" key="2">
    <source>
        <dbReference type="EMBL" id="VVA34949.1"/>
    </source>
</evidence>
<dbReference type="Proteomes" id="UP001054821">
    <property type="component" value="Chromosome 4"/>
</dbReference>
<proteinExistence type="predicted"/>
<dbReference type="EMBL" id="CABIKO010000361">
    <property type="protein sequence ID" value="VVA34949.1"/>
    <property type="molecule type" value="Genomic_DNA"/>
</dbReference>
<dbReference type="Gramene" id="VVA34949">
    <property type="protein sequence ID" value="VVA34949"/>
    <property type="gene ID" value="Prudul26B030965"/>
</dbReference>
<name>A0A5E4G589_PRUDU</name>
<evidence type="ECO:0000313" key="3">
    <source>
        <dbReference type="Proteomes" id="UP000327085"/>
    </source>
</evidence>
<organism evidence="2 3">
    <name type="scientific">Prunus dulcis</name>
    <name type="common">Almond</name>
    <name type="synonym">Amygdalus dulcis</name>
    <dbReference type="NCBI Taxonomy" id="3755"/>
    <lineage>
        <taxon>Eukaryota</taxon>
        <taxon>Viridiplantae</taxon>
        <taxon>Streptophyta</taxon>
        <taxon>Embryophyta</taxon>
        <taxon>Tracheophyta</taxon>
        <taxon>Spermatophyta</taxon>
        <taxon>Magnoliopsida</taxon>
        <taxon>eudicotyledons</taxon>
        <taxon>Gunneridae</taxon>
        <taxon>Pentapetalae</taxon>
        <taxon>rosids</taxon>
        <taxon>fabids</taxon>
        <taxon>Rosales</taxon>
        <taxon>Rosaceae</taxon>
        <taxon>Amygdaloideae</taxon>
        <taxon>Amygdaleae</taxon>
        <taxon>Prunus</taxon>
    </lineage>
</organism>
<dbReference type="InParanoid" id="A0A5E4G589"/>
<evidence type="ECO:0000313" key="1">
    <source>
        <dbReference type="EMBL" id="KAI5335887.1"/>
    </source>
</evidence>
<reference evidence="3" key="2">
    <citation type="journal article" date="2020" name="Plant J.">
        <title>Transposons played a major role in the diversification between the closely related almond and peach genomes: results from the almond genome sequence.</title>
        <authorList>
            <person name="Alioto T."/>
            <person name="Alexiou K.G."/>
            <person name="Bardil A."/>
            <person name="Barteri F."/>
            <person name="Castanera R."/>
            <person name="Cruz F."/>
            <person name="Dhingra A."/>
            <person name="Duval H."/>
            <person name="Fernandez I Marti A."/>
            <person name="Frias L."/>
            <person name="Galan B."/>
            <person name="Garcia J.L."/>
            <person name="Howad W."/>
            <person name="Gomez-Garrido J."/>
            <person name="Gut M."/>
            <person name="Julca I."/>
            <person name="Morata J."/>
            <person name="Puigdomenech P."/>
            <person name="Ribeca P."/>
            <person name="Rubio Cabetas M.J."/>
            <person name="Vlasova A."/>
            <person name="Wirthensohn M."/>
            <person name="Garcia-Mas J."/>
            <person name="Gabaldon T."/>
            <person name="Casacuberta J.M."/>
            <person name="Arus P."/>
        </authorList>
    </citation>
    <scope>NUCLEOTIDE SEQUENCE [LARGE SCALE GENOMIC DNA]</scope>
    <source>
        <strain evidence="3">cv. Texas</strain>
    </source>
</reference>
<reference evidence="1 4" key="3">
    <citation type="journal article" date="2022" name="G3 (Bethesda)">
        <title>Whole-genome sequence and methylome profiling of the almond [Prunus dulcis (Mill.) D.A. Webb] cultivar 'Nonpareil'.</title>
        <authorList>
            <person name="D'Amico-Willman K.M."/>
            <person name="Ouma W.Z."/>
            <person name="Meulia T."/>
            <person name="Sideli G.M."/>
            <person name="Gradziel T.M."/>
            <person name="Fresnedo-Ramirez J."/>
        </authorList>
    </citation>
    <scope>NUCLEOTIDE SEQUENCE [LARGE SCALE GENOMIC DNA]</scope>
    <source>
        <strain evidence="1">Clone GOH B32 T37-40</strain>
    </source>
</reference>
<sequence>MNWNKLCRPKCLDGLCFKFFEAYNKTMVAKQAWRLIENPSSLVERILHARYYSDEDFMSAEVGTIPSFIWRSILWGRQVIDAGLIWRISNGTSVQVFQDRWIPRPFTLSLLNLGLSPQARVANLLTSFGA</sequence>
<accession>A0A5E4G589</accession>
<evidence type="ECO:0000313" key="4">
    <source>
        <dbReference type="Proteomes" id="UP001054821"/>
    </source>
</evidence>
<keyword evidence="4" id="KW-1185">Reference proteome</keyword>